<dbReference type="Pfam" id="PF00535">
    <property type="entry name" value="Glycos_transf_2"/>
    <property type="match status" value="1"/>
</dbReference>
<dbReference type="PANTHER" id="PTHR22916">
    <property type="entry name" value="GLYCOSYLTRANSFERASE"/>
    <property type="match status" value="1"/>
</dbReference>
<comment type="caution">
    <text evidence="2">The sequence shown here is derived from an EMBL/GenBank/DDBJ whole genome shotgun (WGS) entry which is preliminary data.</text>
</comment>
<evidence type="ECO:0000313" key="2">
    <source>
        <dbReference type="EMBL" id="CAK1225862.1"/>
    </source>
</evidence>
<gene>
    <name evidence="2" type="ORF">R53137_KAKDMLNK_00113</name>
</gene>
<feature type="domain" description="Glycosyltransferase 2-like" evidence="1">
    <location>
        <begin position="3"/>
        <end position="166"/>
    </location>
</feature>
<dbReference type="SUPFAM" id="SSF53448">
    <property type="entry name" value="Nucleotide-diphospho-sugar transferases"/>
    <property type="match status" value="1"/>
</dbReference>
<protein>
    <submittedName>
        <fullName evidence="2">GT2 family (WcaE)</fullName>
    </submittedName>
</protein>
<proteinExistence type="predicted"/>
<evidence type="ECO:0000259" key="1">
    <source>
        <dbReference type="Pfam" id="PF00535"/>
    </source>
</evidence>
<accession>A0ABM9MMF8</accession>
<dbReference type="Gene3D" id="3.90.550.10">
    <property type="entry name" value="Spore Coat Polysaccharide Biosynthesis Protein SpsA, Chain A"/>
    <property type="match status" value="1"/>
</dbReference>
<dbReference type="InterPro" id="IPR029044">
    <property type="entry name" value="Nucleotide-diphossugar_trans"/>
</dbReference>
<keyword evidence="3" id="KW-1185">Reference proteome</keyword>
<dbReference type="InterPro" id="IPR001173">
    <property type="entry name" value="Glyco_trans_2-like"/>
</dbReference>
<dbReference type="EMBL" id="CAUZLT010000001">
    <property type="protein sequence ID" value="CAK1225862.1"/>
    <property type="molecule type" value="Genomic_DNA"/>
</dbReference>
<organism evidence="2 3">
    <name type="scientific">Fructobacillus tropaeoli</name>
    <dbReference type="NCBI Taxonomy" id="709323"/>
    <lineage>
        <taxon>Bacteria</taxon>
        <taxon>Bacillati</taxon>
        <taxon>Bacillota</taxon>
        <taxon>Bacilli</taxon>
        <taxon>Lactobacillales</taxon>
        <taxon>Lactobacillaceae</taxon>
        <taxon>Fructobacillus</taxon>
    </lineage>
</organism>
<dbReference type="CDD" id="cd00761">
    <property type="entry name" value="Glyco_tranf_GTA_type"/>
    <property type="match status" value="1"/>
</dbReference>
<dbReference type="PANTHER" id="PTHR22916:SF3">
    <property type="entry name" value="UDP-GLCNAC:BETAGAL BETA-1,3-N-ACETYLGLUCOSAMINYLTRANSFERASE-LIKE PROTEIN 1"/>
    <property type="match status" value="1"/>
</dbReference>
<dbReference type="Proteomes" id="UP001314262">
    <property type="component" value="Unassembled WGS sequence"/>
</dbReference>
<sequence length="318" mass="37439">MITVVVPIYNNARFLDSLIRQFYQQTASDFEVVFVDDGSTDNPQKIINQIDDDKLIYRYIRQNNQGVGAARNTGIDQAQGQYLMFVDPDDQIMPNFVAEGANVIKKADLGIMAFDLIDAQQNQLISHHQWKNVEYQYSDFLKNFSSLYNSELLFSVFNKVYDAKILKRQQLRFSKLRMGEDFLFNMQYFDLIDSVSLTDVVTYRYMIYGEGTATTSFHGDEFDCSYSNQQYLIDFLNRHNVYDEKLVSLHWSLILAYRFADVRKLKQRGSKEYHFARSQFLEILTIFKKERLVKVMLLPPVRMMKYLVMVTKLNRVFL</sequence>
<name>A0ABM9MMF8_9LACO</name>
<reference evidence="2 3" key="1">
    <citation type="submission" date="2023-10" db="EMBL/GenBank/DDBJ databases">
        <authorList>
            <person name="Botero Cardona J."/>
        </authorList>
    </citation>
    <scope>NUCLEOTIDE SEQUENCE [LARGE SCALE GENOMIC DNA]</scope>
    <source>
        <strain evidence="2 3">R-53137</strain>
    </source>
</reference>
<evidence type="ECO:0000313" key="3">
    <source>
        <dbReference type="Proteomes" id="UP001314262"/>
    </source>
</evidence>
<dbReference type="RefSeq" id="WP_338348858.1">
    <property type="nucleotide sequence ID" value="NZ_CAUZLT010000001.1"/>
</dbReference>